<sequence length="302" mass="34135">MSEMLFAVGILGVVITIVAWLIIINMQRRSSEQTRAEHQAWERAQEARLQQWKTQQERQFIDFKQELTTQIQQIQKQVQQTRDEWKTWEEKDAARSEELKQAYQALMTRERMEFELVRLPRVEDIPLPAKEASPNGNTSFPWQPANFQNARLSERDLSSRYLRHADLRDAQLTNAKLFMTDLSWANLAGADLSGADLSAANLAHADLRGAKLTRANLLVADLNHAVLIGTNLRQARNLSVEQLQSAIVDSTTQFDADLPLQTSAIQPKDDKDGSTNQSEPLDETTLSALSEVKGSDKSSLHS</sequence>
<evidence type="ECO:0000256" key="3">
    <source>
        <dbReference type="SAM" id="Phobius"/>
    </source>
</evidence>
<gene>
    <name evidence="4" type="ORF">EPA93_18615</name>
</gene>
<proteinExistence type="predicted"/>
<keyword evidence="3" id="KW-1133">Transmembrane helix</keyword>
<feature type="transmembrane region" description="Helical" evidence="3">
    <location>
        <begin position="6"/>
        <end position="26"/>
    </location>
</feature>
<dbReference type="PANTHER" id="PTHR14136">
    <property type="entry name" value="BTB_POZ DOMAIN-CONTAINING PROTEIN KCTD9"/>
    <property type="match status" value="1"/>
</dbReference>
<dbReference type="InterPro" id="IPR001646">
    <property type="entry name" value="5peptide_repeat"/>
</dbReference>
<dbReference type="RefSeq" id="WP_129888950.1">
    <property type="nucleotide sequence ID" value="NZ_CP035758.1"/>
</dbReference>
<dbReference type="OrthoDB" id="157338at2"/>
<evidence type="ECO:0000256" key="1">
    <source>
        <dbReference type="SAM" id="Coils"/>
    </source>
</evidence>
<reference evidence="4 5" key="1">
    <citation type="submission" date="2019-01" db="EMBL/GenBank/DDBJ databases">
        <title>Ktedonosporobacter rubrisoli SCAWS-G2.</title>
        <authorList>
            <person name="Huang Y."/>
            <person name="Yan B."/>
        </authorList>
    </citation>
    <scope>NUCLEOTIDE SEQUENCE [LARGE SCALE GENOMIC DNA]</scope>
    <source>
        <strain evidence="4 5">SCAWS-G2</strain>
    </source>
</reference>
<evidence type="ECO:0000313" key="4">
    <source>
        <dbReference type="EMBL" id="QBD77897.1"/>
    </source>
</evidence>
<dbReference type="KEGG" id="kbs:EPA93_18615"/>
<dbReference type="InterPro" id="IPR051082">
    <property type="entry name" value="Pentapeptide-BTB/POZ_domain"/>
</dbReference>
<feature type="compositionally biased region" description="Basic and acidic residues" evidence="2">
    <location>
        <begin position="293"/>
        <end position="302"/>
    </location>
</feature>
<dbReference type="Pfam" id="PF00805">
    <property type="entry name" value="Pentapeptide"/>
    <property type="match status" value="2"/>
</dbReference>
<evidence type="ECO:0000256" key="2">
    <source>
        <dbReference type="SAM" id="MobiDB-lite"/>
    </source>
</evidence>
<evidence type="ECO:0000313" key="5">
    <source>
        <dbReference type="Proteomes" id="UP000290365"/>
    </source>
</evidence>
<dbReference type="EMBL" id="CP035758">
    <property type="protein sequence ID" value="QBD77897.1"/>
    <property type="molecule type" value="Genomic_DNA"/>
</dbReference>
<evidence type="ECO:0008006" key="6">
    <source>
        <dbReference type="Google" id="ProtNLM"/>
    </source>
</evidence>
<feature type="coiled-coil region" evidence="1">
    <location>
        <begin position="64"/>
        <end position="91"/>
    </location>
</feature>
<keyword evidence="3" id="KW-0812">Transmembrane</keyword>
<keyword evidence="1" id="KW-0175">Coiled coil</keyword>
<dbReference type="SUPFAM" id="SSF141571">
    <property type="entry name" value="Pentapeptide repeat-like"/>
    <property type="match status" value="1"/>
</dbReference>
<keyword evidence="3" id="KW-0472">Membrane</keyword>
<feature type="compositionally biased region" description="Polar residues" evidence="2">
    <location>
        <begin position="274"/>
        <end position="288"/>
    </location>
</feature>
<keyword evidence="5" id="KW-1185">Reference proteome</keyword>
<name>A0A4P6JR24_KTERU</name>
<dbReference type="PANTHER" id="PTHR14136:SF17">
    <property type="entry name" value="BTB_POZ DOMAIN-CONTAINING PROTEIN KCTD9"/>
    <property type="match status" value="1"/>
</dbReference>
<dbReference type="Gene3D" id="2.160.20.80">
    <property type="entry name" value="E3 ubiquitin-protein ligase SopA"/>
    <property type="match status" value="1"/>
</dbReference>
<protein>
    <recommendedName>
        <fullName evidence="6">Pentapeptide repeat-containing protein</fullName>
    </recommendedName>
</protein>
<feature type="region of interest" description="Disordered" evidence="2">
    <location>
        <begin position="261"/>
        <end position="302"/>
    </location>
</feature>
<dbReference type="AlphaFoldDB" id="A0A4P6JR24"/>
<dbReference type="Proteomes" id="UP000290365">
    <property type="component" value="Chromosome"/>
</dbReference>
<organism evidence="4 5">
    <name type="scientific">Ktedonosporobacter rubrisoli</name>
    <dbReference type="NCBI Taxonomy" id="2509675"/>
    <lineage>
        <taxon>Bacteria</taxon>
        <taxon>Bacillati</taxon>
        <taxon>Chloroflexota</taxon>
        <taxon>Ktedonobacteria</taxon>
        <taxon>Ktedonobacterales</taxon>
        <taxon>Ktedonosporobacteraceae</taxon>
        <taxon>Ktedonosporobacter</taxon>
    </lineage>
</organism>
<accession>A0A4P6JR24</accession>